<protein>
    <recommendedName>
        <fullName evidence="7">BZIP domain-containing protein</fullName>
    </recommendedName>
</protein>
<gene>
    <name evidence="8" type="ORF">PFISCL1PPCAC_4980</name>
</gene>
<evidence type="ECO:0000259" key="7">
    <source>
        <dbReference type="PROSITE" id="PS50217"/>
    </source>
</evidence>
<sequence length="376" mass="40610">MDDFDPSSMRNSMKLDFGGGSTQVPTPGPIPVDTKADEFKLVLESPSFISLLNQLSNEGKTAAELLNTFKAPQYKPAQQLPTPTPTALLFPDKVTNDQLQYAQGFLDALTHVQRANNFKQPVLDSPSLLDHFKPLVNCLSPQASPVNQPFRTPTADFEAILQAALKTPTEKDNHEIRDNGASTSSPPHSLLSLPSSTSRSSSVVSAAAATIPAVVRPPPPPFFNGHSSVAAAAAAAPAASAAEAALSLGRVIMQGPGPRSETSAQNSSDEDSDSDSERSKGAGSAPLKTRSTVKRDLSNMDDQEAKKLERKRLRNRQAATKCRQKKLARISELEIQVNQERDHAKQLDYNLDLLRKQIRNLEQAIQVHAGQGCQLH</sequence>
<dbReference type="InterPro" id="IPR050946">
    <property type="entry name" value="AP-1_TF_bZIP"/>
</dbReference>
<keyword evidence="5" id="KW-0175">Coiled coil</keyword>
<dbReference type="PRINTS" id="PR00043">
    <property type="entry name" value="LEUZIPPRJUN"/>
</dbReference>
<dbReference type="GO" id="GO:0000981">
    <property type="term" value="F:DNA-binding transcription factor activity, RNA polymerase II-specific"/>
    <property type="evidence" value="ECO:0007669"/>
    <property type="project" value="TreeGrafter"/>
</dbReference>
<evidence type="ECO:0000256" key="2">
    <source>
        <dbReference type="ARBA" id="ARBA00023015"/>
    </source>
</evidence>
<accession>A0AAV5V3L0</accession>
<feature type="region of interest" description="Disordered" evidence="6">
    <location>
        <begin position="1"/>
        <end position="31"/>
    </location>
</feature>
<dbReference type="PANTHER" id="PTHR11462:SF35">
    <property type="entry name" value="TRANSCRIPTION FACTOR JRA"/>
    <property type="match status" value="1"/>
</dbReference>
<dbReference type="Gene3D" id="1.20.5.170">
    <property type="match status" value="1"/>
</dbReference>
<feature type="compositionally biased region" description="Basic and acidic residues" evidence="6">
    <location>
        <begin position="293"/>
        <end position="307"/>
    </location>
</feature>
<dbReference type="Pfam" id="PF00170">
    <property type="entry name" value="bZIP_1"/>
    <property type="match status" value="1"/>
</dbReference>
<evidence type="ECO:0000256" key="5">
    <source>
        <dbReference type="SAM" id="Coils"/>
    </source>
</evidence>
<evidence type="ECO:0000256" key="6">
    <source>
        <dbReference type="SAM" id="MobiDB-lite"/>
    </source>
</evidence>
<reference evidence="8" key="1">
    <citation type="submission" date="2023-10" db="EMBL/GenBank/DDBJ databases">
        <title>Genome assembly of Pristionchus species.</title>
        <authorList>
            <person name="Yoshida K."/>
            <person name="Sommer R.J."/>
        </authorList>
    </citation>
    <scope>NUCLEOTIDE SEQUENCE</scope>
    <source>
        <strain evidence="8">RS5133</strain>
    </source>
</reference>
<dbReference type="SMART" id="SM00338">
    <property type="entry name" value="BRLZ"/>
    <property type="match status" value="1"/>
</dbReference>
<evidence type="ECO:0000256" key="1">
    <source>
        <dbReference type="ARBA" id="ARBA00006882"/>
    </source>
</evidence>
<feature type="compositionally biased region" description="Basic and acidic residues" evidence="6">
    <location>
        <begin position="168"/>
        <end position="178"/>
    </location>
</feature>
<dbReference type="CDD" id="cd14696">
    <property type="entry name" value="bZIP_Jun"/>
    <property type="match status" value="1"/>
</dbReference>
<keyword evidence="9" id="KW-1185">Reference proteome</keyword>
<comment type="caution">
    <text evidence="8">The sequence shown here is derived from an EMBL/GenBank/DDBJ whole genome shotgun (WGS) entry which is preliminary data.</text>
</comment>
<dbReference type="AlphaFoldDB" id="A0AAV5V3L0"/>
<keyword evidence="4" id="KW-0804">Transcription</keyword>
<dbReference type="InterPro" id="IPR002112">
    <property type="entry name" value="Leuzip_Jun"/>
</dbReference>
<evidence type="ECO:0000313" key="8">
    <source>
        <dbReference type="EMBL" id="GMT13683.1"/>
    </source>
</evidence>
<dbReference type="InterPro" id="IPR046347">
    <property type="entry name" value="bZIP_sf"/>
</dbReference>
<feature type="region of interest" description="Disordered" evidence="6">
    <location>
        <begin position="253"/>
        <end position="320"/>
    </location>
</feature>
<dbReference type="PROSITE" id="PS00036">
    <property type="entry name" value="BZIP_BASIC"/>
    <property type="match status" value="1"/>
</dbReference>
<dbReference type="Proteomes" id="UP001432322">
    <property type="component" value="Unassembled WGS sequence"/>
</dbReference>
<dbReference type="InterPro" id="IPR004827">
    <property type="entry name" value="bZIP"/>
</dbReference>
<keyword evidence="2" id="KW-0805">Transcription regulation</keyword>
<dbReference type="PANTHER" id="PTHR11462">
    <property type="entry name" value="JUN TRANSCRIPTION FACTOR-RELATED"/>
    <property type="match status" value="1"/>
</dbReference>
<dbReference type="GO" id="GO:0051726">
    <property type="term" value="P:regulation of cell cycle"/>
    <property type="evidence" value="ECO:0007669"/>
    <property type="project" value="TreeGrafter"/>
</dbReference>
<evidence type="ECO:0000313" key="9">
    <source>
        <dbReference type="Proteomes" id="UP001432322"/>
    </source>
</evidence>
<dbReference type="GO" id="GO:0042127">
    <property type="term" value="P:regulation of cell population proliferation"/>
    <property type="evidence" value="ECO:0007669"/>
    <property type="project" value="TreeGrafter"/>
</dbReference>
<keyword evidence="3" id="KW-0238">DNA-binding</keyword>
<dbReference type="EMBL" id="BTSY01000002">
    <property type="protein sequence ID" value="GMT13683.1"/>
    <property type="molecule type" value="Genomic_DNA"/>
</dbReference>
<feature type="coiled-coil region" evidence="5">
    <location>
        <begin position="344"/>
        <end position="371"/>
    </location>
</feature>
<name>A0AAV5V3L0_9BILA</name>
<dbReference type="GO" id="GO:0000978">
    <property type="term" value="F:RNA polymerase II cis-regulatory region sequence-specific DNA binding"/>
    <property type="evidence" value="ECO:0007669"/>
    <property type="project" value="TreeGrafter"/>
</dbReference>
<feature type="region of interest" description="Disordered" evidence="6">
    <location>
        <begin position="166"/>
        <end position="197"/>
    </location>
</feature>
<comment type="similarity">
    <text evidence="1">Belongs to the bZIP family. Jun subfamily.</text>
</comment>
<evidence type="ECO:0000256" key="3">
    <source>
        <dbReference type="ARBA" id="ARBA00023125"/>
    </source>
</evidence>
<feature type="compositionally biased region" description="Low complexity" evidence="6">
    <location>
        <begin position="181"/>
        <end position="197"/>
    </location>
</feature>
<dbReference type="GO" id="GO:0005667">
    <property type="term" value="C:transcription regulator complex"/>
    <property type="evidence" value="ECO:0007669"/>
    <property type="project" value="TreeGrafter"/>
</dbReference>
<evidence type="ECO:0000256" key="4">
    <source>
        <dbReference type="ARBA" id="ARBA00023163"/>
    </source>
</evidence>
<proteinExistence type="inferred from homology"/>
<organism evidence="8 9">
    <name type="scientific">Pristionchus fissidentatus</name>
    <dbReference type="NCBI Taxonomy" id="1538716"/>
    <lineage>
        <taxon>Eukaryota</taxon>
        <taxon>Metazoa</taxon>
        <taxon>Ecdysozoa</taxon>
        <taxon>Nematoda</taxon>
        <taxon>Chromadorea</taxon>
        <taxon>Rhabditida</taxon>
        <taxon>Rhabditina</taxon>
        <taxon>Diplogasteromorpha</taxon>
        <taxon>Diplogasteroidea</taxon>
        <taxon>Neodiplogasteridae</taxon>
        <taxon>Pristionchus</taxon>
    </lineage>
</organism>
<dbReference type="PROSITE" id="PS50217">
    <property type="entry name" value="BZIP"/>
    <property type="match status" value="1"/>
</dbReference>
<feature type="domain" description="BZIP" evidence="7">
    <location>
        <begin position="305"/>
        <end position="368"/>
    </location>
</feature>
<dbReference type="SUPFAM" id="SSF57959">
    <property type="entry name" value="Leucine zipper domain"/>
    <property type="match status" value="1"/>
</dbReference>